<dbReference type="EMBL" id="JAAMPC010000008">
    <property type="protein sequence ID" value="KAG2300462.1"/>
    <property type="molecule type" value="Genomic_DNA"/>
</dbReference>
<dbReference type="SUPFAM" id="SSF53474">
    <property type="entry name" value="alpha/beta-Hydrolases"/>
    <property type="match status" value="1"/>
</dbReference>
<comment type="subcellular location">
    <subcellularLocation>
        <location evidence="2">Cytoplasm</location>
    </subcellularLocation>
    <subcellularLocation>
        <location evidence="1">Nucleus</location>
    </subcellularLocation>
</comment>
<keyword evidence="4" id="KW-0378">Hydrolase</keyword>
<evidence type="ECO:0008006" key="11">
    <source>
        <dbReference type="Google" id="ProtNLM"/>
    </source>
</evidence>
<dbReference type="OrthoDB" id="438440at2759"/>
<dbReference type="InterPro" id="IPR041266">
    <property type="entry name" value="EDS1_EP"/>
</dbReference>
<accession>A0A8X7S6A7</accession>
<feature type="domain" description="Fungal lipase-type" evidence="7">
    <location>
        <begin position="104"/>
        <end position="195"/>
    </location>
</feature>
<sequence>MWTLTKVPCPGYRNCTELGKLVLSSGLLNTSWSKISEIHESNLQSKDPPLEFQVYKEAKFVFVVFAAPPVCIDAFSNCGSTLVPNPESQDANLFSFLCSKKTPSFSLHTTALQLFASVAKNKSLTDLKTELLESTKPVIITGAALGGSIASLFTLWLLEKVEPELKRPLCITFGSPFIGDANLQQILENSVRNSCFLHVADATQTPIAKGFEPFGTYLICNESGCVCIEDPKAVMGLLLGGNTSLEGWRDYGEVLKSFDRFSMAEARVMVGDVIINGIKKRAEKKKNQRFDQLKRLDEVKISMAYMEWYKKDSKKAKIVYYDRFKNQPAAFVYEIRRRVMNNYWDTMVQEVEKMPQGEESYLKKRCLLSGNNYRRLMEPLDIAKYYHEGNKEYITTGRSHHYVMLEKWFKQSKLNEPLRGTGTDLSELLTFDSCFWSEVEEALIVIKCLNTQEGEREGLVSKLVGFEDYVWEIIRKREVSPEIFLEKSSFMTWWKEYKEIKGTRDGFGSSPSHFIEFMNTGKYKTYGKPDSNSSG</sequence>
<keyword evidence="3" id="KW-0963">Cytoplasm</keyword>
<evidence type="ECO:0000256" key="2">
    <source>
        <dbReference type="ARBA" id="ARBA00004496"/>
    </source>
</evidence>
<evidence type="ECO:0000313" key="9">
    <source>
        <dbReference type="EMBL" id="KAG2300462.1"/>
    </source>
</evidence>
<dbReference type="GO" id="GO:0052689">
    <property type="term" value="F:carboxylic ester hydrolase activity"/>
    <property type="evidence" value="ECO:0007669"/>
    <property type="project" value="InterPro"/>
</dbReference>
<dbReference type="Pfam" id="PF18117">
    <property type="entry name" value="EDS1_EP"/>
    <property type="match status" value="1"/>
</dbReference>
<dbReference type="InterPro" id="IPR029058">
    <property type="entry name" value="AB_hydrolase_fold"/>
</dbReference>
<dbReference type="InterPro" id="IPR002921">
    <property type="entry name" value="Fungal_lipase-type"/>
</dbReference>
<evidence type="ECO:0000259" key="7">
    <source>
        <dbReference type="Pfam" id="PF01764"/>
    </source>
</evidence>
<comment type="caution">
    <text evidence="9">The sequence shown here is derived from an EMBL/GenBank/DDBJ whole genome shotgun (WGS) entry which is preliminary data.</text>
</comment>
<evidence type="ECO:0000256" key="5">
    <source>
        <dbReference type="ARBA" id="ARBA00022821"/>
    </source>
</evidence>
<feature type="domain" description="EDS1 EP" evidence="8">
    <location>
        <begin position="305"/>
        <end position="503"/>
    </location>
</feature>
<keyword evidence="10" id="KW-1185">Reference proteome</keyword>
<dbReference type="GO" id="GO:0006629">
    <property type="term" value="P:lipid metabolic process"/>
    <property type="evidence" value="ECO:0007669"/>
    <property type="project" value="InterPro"/>
</dbReference>
<organism evidence="9 10">
    <name type="scientific">Brassica carinata</name>
    <name type="common">Ethiopian mustard</name>
    <name type="synonym">Abyssinian cabbage</name>
    <dbReference type="NCBI Taxonomy" id="52824"/>
    <lineage>
        <taxon>Eukaryota</taxon>
        <taxon>Viridiplantae</taxon>
        <taxon>Streptophyta</taxon>
        <taxon>Embryophyta</taxon>
        <taxon>Tracheophyta</taxon>
        <taxon>Spermatophyta</taxon>
        <taxon>Magnoliopsida</taxon>
        <taxon>eudicotyledons</taxon>
        <taxon>Gunneridae</taxon>
        <taxon>Pentapetalae</taxon>
        <taxon>rosids</taxon>
        <taxon>malvids</taxon>
        <taxon>Brassicales</taxon>
        <taxon>Brassicaceae</taxon>
        <taxon>Brassiceae</taxon>
        <taxon>Brassica</taxon>
    </lineage>
</organism>
<dbReference type="Pfam" id="PF01764">
    <property type="entry name" value="Lipase_3"/>
    <property type="match status" value="1"/>
</dbReference>
<proteinExistence type="predicted"/>
<dbReference type="GO" id="GO:0005634">
    <property type="term" value="C:nucleus"/>
    <property type="evidence" value="ECO:0007669"/>
    <property type="project" value="UniProtKB-SubCell"/>
</dbReference>
<dbReference type="Proteomes" id="UP000886595">
    <property type="component" value="Unassembled WGS sequence"/>
</dbReference>
<dbReference type="AlphaFoldDB" id="A0A8X7S6A7"/>
<evidence type="ECO:0000256" key="6">
    <source>
        <dbReference type="ARBA" id="ARBA00023242"/>
    </source>
</evidence>
<name>A0A8X7S6A7_BRACI</name>
<protein>
    <recommendedName>
        <fullName evidence="11">Senescence-associated carboxylesterase 101</fullName>
    </recommendedName>
</protein>
<gene>
    <name evidence="9" type="ORF">Bca52824_036934</name>
</gene>
<dbReference type="Gene3D" id="3.40.50.1820">
    <property type="entry name" value="alpha/beta hydrolase"/>
    <property type="match status" value="1"/>
</dbReference>
<evidence type="ECO:0000313" key="10">
    <source>
        <dbReference type="Proteomes" id="UP000886595"/>
    </source>
</evidence>
<evidence type="ECO:0000256" key="1">
    <source>
        <dbReference type="ARBA" id="ARBA00004123"/>
    </source>
</evidence>
<keyword evidence="5" id="KW-0611">Plant defense</keyword>
<dbReference type="GO" id="GO:0006952">
    <property type="term" value="P:defense response"/>
    <property type="evidence" value="ECO:0007669"/>
    <property type="project" value="UniProtKB-KW"/>
</dbReference>
<evidence type="ECO:0000256" key="3">
    <source>
        <dbReference type="ARBA" id="ARBA00022490"/>
    </source>
</evidence>
<dbReference type="PANTHER" id="PTHR46898">
    <property type="entry name" value="SENESCENCE-ASSOCIATED CARBOXYLESTERASE 101"/>
    <property type="match status" value="1"/>
</dbReference>
<dbReference type="InterPro" id="IPR044603">
    <property type="entry name" value="SAG101-like"/>
</dbReference>
<reference evidence="9 10" key="1">
    <citation type="submission" date="2020-02" db="EMBL/GenBank/DDBJ databases">
        <authorList>
            <person name="Ma Q."/>
            <person name="Huang Y."/>
            <person name="Song X."/>
            <person name="Pei D."/>
        </authorList>
    </citation>
    <scope>NUCLEOTIDE SEQUENCE [LARGE SCALE GENOMIC DNA]</scope>
    <source>
        <strain evidence="9">Sxm20200214</strain>
        <tissue evidence="9">Leaf</tissue>
    </source>
</reference>
<dbReference type="GO" id="GO:0005737">
    <property type="term" value="C:cytoplasm"/>
    <property type="evidence" value="ECO:0007669"/>
    <property type="project" value="UniProtKB-SubCell"/>
</dbReference>
<keyword evidence="6" id="KW-0539">Nucleus</keyword>
<evidence type="ECO:0000256" key="4">
    <source>
        <dbReference type="ARBA" id="ARBA00022801"/>
    </source>
</evidence>
<evidence type="ECO:0000259" key="8">
    <source>
        <dbReference type="Pfam" id="PF18117"/>
    </source>
</evidence>
<dbReference type="PANTHER" id="PTHR46898:SF5">
    <property type="entry name" value="SENESCENCE-ASSOCIATED CARBOXYLESTERASE 101"/>
    <property type="match status" value="1"/>
</dbReference>